<dbReference type="Pfam" id="PF04149">
    <property type="entry name" value="DUF397"/>
    <property type="match status" value="1"/>
</dbReference>
<gene>
    <name evidence="2" type="ORF">GCM10010178_42400</name>
</gene>
<sequence length="67" mass="7145">MVQPDNLEWRKSSYSSKHNDECVEVALPGDALVRDSKNPKGAVLGFTSAAWATFLHSIPGAEGSVAT</sequence>
<accession>A0ABQ2UQB7</accession>
<dbReference type="InterPro" id="IPR007278">
    <property type="entry name" value="DUF397"/>
</dbReference>
<evidence type="ECO:0000313" key="3">
    <source>
        <dbReference type="Proteomes" id="UP000649573"/>
    </source>
</evidence>
<feature type="domain" description="DUF397" evidence="1">
    <location>
        <begin position="7"/>
        <end position="57"/>
    </location>
</feature>
<keyword evidence="3" id="KW-1185">Reference proteome</keyword>
<dbReference type="Proteomes" id="UP000649573">
    <property type="component" value="Unassembled WGS sequence"/>
</dbReference>
<proteinExistence type="predicted"/>
<protein>
    <recommendedName>
        <fullName evidence="1">DUF397 domain-containing protein</fullName>
    </recommendedName>
</protein>
<evidence type="ECO:0000259" key="1">
    <source>
        <dbReference type="Pfam" id="PF04149"/>
    </source>
</evidence>
<organism evidence="2 3">
    <name type="scientific">Lentzea flava</name>
    <dbReference type="NCBI Taxonomy" id="103732"/>
    <lineage>
        <taxon>Bacteria</taxon>
        <taxon>Bacillati</taxon>
        <taxon>Actinomycetota</taxon>
        <taxon>Actinomycetes</taxon>
        <taxon>Pseudonocardiales</taxon>
        <taxon>Pseudonocardiaceae</taxon>
        <taxon>Lentzea</taxon>
    </lineage>
</organism>
<dbReference type="EMBL" id="BMRE01000018">
    <property type="protein sequence ID" value="GGU45503.1"/>
    <property type="molecule type" value="Genomic_DNA"/>
</dbReference>
<name>A0ABQ2UQB7_9PSEU</name>
<evidence type="ECO:0000313" key="2">
    <source>
        <dbReference type="EMBL" id="GGU45503.1"/>
    </source>
</evidence>
<reference evidence="3" key="1">
    <citation type="journal article" date="2019" name="Int. J. Syst. Evol. Microbiol.">
        <title>The Global Catalogue of Microorganisms (GCM) 10K type strain sequencing project: providing services to taxonomists for standard genome sequencing and annotation.</title>
        <authorList>
            <consortium name="The Broad Institute Genomics Platform"/>
            <consortium name="The Broad Institute Genome Sequencing Center for Infectious Disease"/>
            <person name="Wu L."/>
            <person name="Ma J."/>
        </authorList>
    </citation>
    <scope>NUCLEOTIDE SEQUENCE [LARGE SCALE GENOMIC DNA]</scope>
    <source>
        <strain evidence="3">JCM 3296</strain>
    </source>
</reference>
<comment type="caution">
    <text evidence="2">The sequence shown here is derived from an EMBL/GenBank/DDBJ whole genome shotgun (WGS) entry which is preliminary data.</text>
</comment>